<sequence length="125" mass="13810">MVPVGSKTWAPGGGAFFLICLYIAIEKPGIRTIAPTDNRSYAKFDRADGRSYDVLTGRTVAPTMFCKGGQSLLRCFDRADSRSYIILPTRTIAPTLFCQPGQSLLHYFDSTAKCSVRRSKANTYD</sequence>
<proteinExistence type="predicted"/>
<evidence type="ECO:0000313" key="1">
    <source>
        <dbReference type="EMBL" id="KAH3713677.1"/>
    </source>
</evidence>
<name>A0A9D4BZA6_DREPO</name>
<dbReference type="AlphaFoldDB" id="A0A9D4BZA6"/>
<comment type="caution">
    <text evidence="1">The sequence shown here is derived from an EMBL/GenBank/DDBJ whole genome shotgun (WGS) entry which is preliminary data.</text>
</comment>
<dbReference type="EMBL" id="JAIWYP010000014">
    <property type="protein sequence ID" value="KAH3713677.1"/>
    <property type="molecule type" value="Genomic_DNA"/>
</dbReference>
<reference evidence="1" key="2">
    <citation type="submission" date="2020-11" db="EMBL/GenBank/DDBJ databases">
        <authorList>
            <person name="McCartney M.A."/>
            <person name="Auch B."/>
            <person name="Kono T."/>
            <person name="Mallez S."/>
            <person name="Becker A."/>
            <person name="Gohl D.M."/>
            <person name="Silverstein K.A.T."/>
            <person name="Koren S."/>
            <person name="Bechman K.B."/>
            <person name="Herman A."/>
            <person name="Abrahante J.E."/>
            <person name="Garbe J."/>
        </authorList>
    </citation>
    <scope>NUCLEOTIDE SEQUENCE</scope>
    <source>
        <strain evidence="1">Duluth1</strain>
        <tissue evidence="1">Whole animal</tissue>
    </source>
</reference>
<evidence type="ECO:0000313" key="2">
    <source>
        <dbReference type="Proteomes" id="UP000828390"/>
    </source>
</evidence>
<gene>
    <name evidence="1" type="ORF">DPMN_073474</name>
</gene>
<dbReference type="Proteomes" id="UP000828390">
    <property type="component" value="Unassembled WGS sequence"/>
</dbReference>
<protein>
    <submittedName>
        <fullName evidence="1">Uncharacterized protein</fullName>
    </submittedName>
</protein>
<keyword evidence="2" id="KW-1185">Reference proteome</keyword>
<organism evidence="1 2">
    <name type="scientific">Dreissena polymorpha</name>
    <name type="common">Zebra mussel</name>
    <name type="synonym">Mytilus polymorpha</name>
    <dbReference type="NCBI Taxonomy" id="45954"/>
    <lineage>
        <taxon>Eukaryota</taxon>
        <taxon>Metazoa</taxon>
        <taxon>Spiralia</taxon>
        <taxon>Lophotrochozoa</taxon>
        <taxon>Mollusca</taxon>
        <taxon>Bivalvia</taxon>
        <taxon>Autobranchia</taxon>
        <taxon>Heteroconchia</taxon>
        <taxon>Euheterodonta</taxon>
        <taxon>Imparidentia</taxon>
        <taxon>Neoheterodontei</taxon>
        <taxon>Myida</taxon>
        <taxon>Dreissenoidea</taxon>
        <taxon>Dreissenidae</taxon>
        <taxon>Dreissena</taxon>
    </lineage>
</organism>
<accession>A0A9D4BZA6</accession>
<reference evidence="1" key="1">
    <citation type="journal article" date="2019" name="bioRxiv">
        <title>The Genome of the Zebra Mussel, Dreissena polymorpha: A Resource for Invasive Species Research.</title>
        <authorList>
            <person name="McCartney M.A."/>
            <person name="Auch B."/>
            <person name="Kono T."/>
            <person name="Mallez S."/>
            <person name="Zhang Y."/>
            <person name="Obille A."/>
            <person name="Becker A."/>
            <person name="Abrahante J.E."/>
            <person name="Garbe J."/>
            <person name="Badalamenti J.P."/>
            <person name="Herman A."/>
            <person name="Mangelson H."/>
            <person name="Liachko I."/>
            <person name="Sullivan S."/>
            <person name="Sone E.D."/>
            <person name="Koren S."/>
            <person name="Silverstein K.A.T."/>
            <person name="Beckman K.B."/>
            <person name="Gohl D.M."/>
        </authorList>
    </citation>
    <scope>NUCLEOTIDE SEQUENCE</scope>
    <source>
        <strain evidence="1">Duluth1</strain>
        <tissue evidence="1">Whole animal</tissue>
    </source>
</reference>